<accession>A0A6J4JQ65</accession>
<feature type="active site" description="Proton donor/acceptor" evidence="7">
    <location>
        <position position="188"/>
    </location>
</feature>
<dbReference type="EMBL" id="CADCTQ010000334">
    <property type="protein sequence ID" value="CAA9284352.1"/>
    <property type="molecule type" value="Genomic_DNA"/>
</dbReference>
<keyword evidence="5 7" id="KW-0413">Isomerase</keyword>
<dbReference type="InterPro" id="IPR001920">
    <property type="entry name" value="Asp/Glu_race"/>
</dbReference>
<keyword evidence="4 7" id="KW-0573">Peptidoglycan synthesis</keyword>
<dbReference type="Pfam" id="PF01177">
    <property type="entry name" value="Asp_Glu_race"/>
    <property type="match status" value="1"/>
</dbReference>
<dbReference type="PANTHER" id="PTHR21198:SF2">
    <property type="entry name" value="GLUTAMATE RACEMASE"/>
    <property type="match status" value="1"/>
</dbReference>
<reference evidence="9" key="1">
    <citation type="submission" date="2020-02" db="EMBL/GenBank/DDBJ databases">
        <authorList>
            <person name="Meier V. D."/>
        </authorList>
    </citation>
    <scope>NUCLEOTIDE SEQUENCE</scope>
    <source>
        <strain evidence="9">AVDCRST_MAG56</strain>
    </source>
</reference>
<dbReference type="NCBIfam" id="TIGR00067">
    <property type="entry name" value="glut_race"/>
    <property type="match status" value="1"/>
</dbReference>
<dbReference type="UniPathway" id="UPA00219"/>
<feature type="region of interest" description="Disordered" evidence="8">
    <location>
        <begin position="222"/>
        <end position="253"/>
    </location>
</feature>
<gene>
    <name evidence="7" type="primary">murI</name>
    <name evidence="9" type="ORF">AVDCRST_MAG56-3989</name>
</gene>
<feature type="binding site" evidence="7">
    <location>
        <begin position="76"/>
        <end position="77"/>
    </location>
    <ligand>
        <name>substrate</name>
    </ligand>
</feature>
<dbReference type="GO" id="GO:0008881">
    <property type="term" value="F:glutamate racemase activity"/>
    <property type="evidence" value="ECO:0007669"/>
    <property type="project" value="UniProtKB-UniRule"/>
</dbReference>
<evidence type="ECO:0000256" key="1">
    <source>
        <dbReference type="ARBA" id="ARBA00001602"/>
    </source>
</evidence>
<organism evidence="9">
    <name type="scientific">uncultured Cytophagales bacterium</name>
    <dbReference type="NCBI Taxonomy" id="158755"/>
    <lineage>
        <taxon>Bacteria</taxon>
        <taxon>Pseudomonadati</taxon>
        <taxon>Bacteroidota</taxon>
        <taxon>Sphingobacteriia</taxon>
        <taxon>Sphingobacteriales</taxon>
        <taxon>environmental samples</taxon>
    </lineage>
</organism>
<dbReference type="Gene3D" id="3.40.50.1860">
    <property type="match status" value="2"/>
</dbReference>
<keyword evidence="6 7" id="KW-0961">Cell wall biogenesis/degradation</keyword>
<feature type="compositionally biased region" description="Low complexity" evidence="8">
    <location>
        <begin position="223"/>
        <end position="239"/>
    </location>
</feature>
<proteinExistence type="inferred from homology"/>
<comment type="catalytic activity">
    <reaction evidence="1 7">
        <text>L-glutamate = D-glutamate</text>
        <dbReference type="Rhea" id="RHEA:12813"/>
        <dbReference type="ChEBI" id="CHEBI:29985"/>
        <dbReference type="ChEBI" id="CHEBI:29986"/>
        <dbReference type="EC" id="5.1.1.3"/>
    </reaction>
</comment>
<evidence type="ECO:0000256" key="5">
    <source>
        <dbReference type="ARBA" id="ARBA00023235"/>
    </source>
</evidence>
<evidence type="ECO:0000256" key="7">
    <source>
        <dbReference type="HAMAP-Rule" id="MF_00258"/>
    </source>
</evidence>
<dbReference type="HAMAP" id="MF_00258">
    <property type="entry name" value="Glu_racemase"/>
    <property type="match status" value="1"/>
</dbReference>
<dbReference type="PANTHER" id="PTHR21198">
    <property type="entry name" value="GLUTAMATE RACEMASE"/>
    <property type="match status" value="1"/>
</dbReference>
<dbReference type="FunFam" id="3.40.50.1860:FF:000001">
    <property type="entry name" value="Glutamate racemase"/>
    <property type="match status" value="1"/>
</dbReference>
<evidence type="ECO:0000256" key="8">
    <source>
        <dbReference type="SAM" id="MobiDB-lite"/>
    </source>
</evidence>
<dbReference type="PROSITE" id="PS00924">
    <property type="entry name" value="ASP_GLU_RACEMASE_2"/>
    <property type="match status" value="1"/>
</dbReference>
<evidence type="ECO:0000256" key="6">
    <source>
        <dbReference type="ARBA" id="ARBA00023316"/>
    </source>
</evidence>
<comment type="function">
    <text evidence="7">Provides the (R)-glutamate required for cell wall biosynthesis.</text>
</comment>
<feature type="binding site" evidence="7">
    <location>
        <begin position="189"/>
        <end position="190"/>
    </location>
    <ligand>
        <name>substrate</name>
    </ligand>
</feature>
<dbReference type="SUPFAM" id="SSF53681">
    <property type="entry name" value="Aspartate/glutamate racemase"/>
    <property type="match status" value="2"/>
</dbReference>
<keyword evidence="3 7" id="KW-0133">Cell shape</keyword>
<evidence type="ECO:0000256" key="3">
    <source>
        <dbReference type="ARBA" id="ARBA00022960"/>
    </source>
</evidence>
<dbReference type="InterPro" id="IPR015942">
    <property type="entry name" value="Asp/Glu/hydantoin_racemase"/>
</dbReference>
<dbReference type="InterPro" id="IPR033134">
    <property type="entry name" value="Asp/Glu_racemase_AS_2"/>
</dbReference>
<protein>
    <recommendedName>
        <fullName evidence="2 7">Glutamate racemase</fullName>
        <ecNumber evidence="2 7">5.1.1.3</ecNumber>
    </recommendedName>
</protein>
<dbReference type="GO" id="GO:0071555">
    <property type="term" value="P:cell wall organization"/>
    <property type="evidence" value="ECO:0007669"/>
    <property type="project" value="UniProtKB-KW"/>
</dbReference>
<evidence type="ECO:0000256" key="4">
    <source>
        <dbReference type="ARBA" id="ARBA00022984"/>
    </source>
</evidence>
<dbReference type="InterPro" id="IPR004391">
    <property type="entry name" value="Glu_race"/>
</dbReference>
<dbReference type="EC" id="5.1.1.3" evidence="2 7"/>
<evidence type="ECO:0000313" key="9">
    <source>
        <dbReference type="EMBL" id="CAA9284352.1"/>
    </source>
</evidence>
<feature type="binding site" evidence="7">
    <location>
        <begin position="44"/>
        <end position="45"/>
    </location>
    <ligand>
        <name>substrate</name>
    </ligand>
</feature>
<sequence length="288" mass="30885">MDTRNNPIGIFDSGIGGLTVAQAVTEVLPHENIIYFGDTAHLPYGDKSTAAIQAYSIKIGDLLLRERCKLILIACNSASAAAYDLMREYIASKAKVLNVIDPTVAYVGERFGGQTVGLIGTKQTVNSGVYEQKVRDLGRDIRLRSLATPLLAPVIEEGFFNNSISESVIHTYLSDPELDGIRALILGCTHYPLVKEEIEAYYAGSVEVIDASRIVAASTTGCSRAGTGRSASSSSPTTPRRSKPPRAYSSGKGCTWSCTGCGSRGGAGCRIRQMFPIIPVLSAEERMR</sequence>
<comment type="pathway">
    <text evidence="7">Cell wall biogenesis; peptidoglycan biosynthesis.</text>
</comment>
<dbReference type="AlphaFoldDB" id="A0A6J4JQ65"/>
<dbReference type="GO" id="GO:0009252">
    <property type="term" value="P:peptidoglycan biosynthetic process"/>
    <property type="evidence" value="ECO:0007669"/>
    <property type="project" value="UniProtKB-UniRule"/>
</dbReference>
<name>A0A6J4JQ65_9SPHI</name>
<feature type="binding site" evidence="7">
    <location>
        <begin position="12"/>
        <end position="13"/>
    </location>
    <ligand>
        <name>substrate</name>
    </ligand>
</feature>
<comment type="similarity">
    <text evidence="7">Belongs to the aspartate/glutamate racemases family.</text>
</comment>
<dbReference type="GO" id="GO:0008360">
    <property type="term" value="P:regulation of cell shape"/>
    <property type="evidence" value="ECO:0007669"/>
    <property type="project" value="UniProtKB-KW"/>
</dbReference>
<feature type="active site" description="Proton donor/acceptor" evidence="7">
    <location>
        <position position="75"/>
    </location>
</feature>
<evidence type="ECO:0000256" key="2">
    <source>
        <dbReference type="ARBA" id="ARBA00013090"/>
    </source>
</evidence>